<dbReference type="OrthoDB" id="8854196at2"/>
<gene>
    <name evidence="2" type="ORF">GEV47_09930</name>
</gene>
<feature type="chain" id="PRO_5032616825" description="Surface antigen domain-containing protein" evidence="1">
    <location>
        <begin position="21"/>
        <end position="117"/>
    </location>
</feature>
<evidence type="ECO:0000256" key="1">
    <source>
        <dbReference type="SAM" id="SignalP"/>
    </source>
</evidence>
<dbReference type="AlphaFoldDB" id="A0A843YPQ3"/>
<evidence type="ECO:0000313" key="2">
    <source>
        <dbReference type="EMBL" id="MQR01000.1"/>
    </source>
</evidence>
<name>A0A843YPQ3_9BURK</name>
<keyword evidence="1" id="KW-0732">Signal</keyword>
<dbReference type="Proteomes" id="UP000451565">
    <property type="component" value="Unassembled WGS sequence"/>
</dbReference>
<protein>
    <recommendedName>
        <fullName evidence="4">Surface antigen domain-containing protein</fullName>
    </recommendedName>
</protein>
<evidence type="ECO:0008006" key="4">
    <source>
        <dbReference type="Google" id="ProtNLM"/>
    </source>
</evidence>
<keyword evidence="3" id="KW-1185">Reference proteome</keyword>
<reference evidence="2 3" key="1">
    <citation type="submission" date="2019-10" db="EMBL/GenBank/DDBJ databases">
        <title>Glaciimonas soli sp. nov., a psychrophilic bacterium isolated from the forest soil of a high elevation mountain in Taiwan.</title>
        <authorList>
            <person name="Wang L.-T."/>
            <person name="Shieh W.Y."/>
        </authorList>
    </citation>
    <scope>NUCLEOTIDE SEQUENCE [LARGE SCALE GENOMIC DNA]</scope>
    <source>
        <strain evidence="2 3">GS1</strain>
    </source>
</reference>
<comment type="caution">
    <text evidence="2">The sequence shown here is derived from an EMBL/GenBank/DDBJ whole genome shotgun (WGS) entry which is preliminary data.</text>
</comment>
<dbReference type="EMBL" id="WINI01000004">
    <property type="protein sequence ID" value="MQR01000.1"/>
    <property type="molecule type" value="Genomic_DNA"/>
</dbReference>
<proteinExistence type="predicted"/>
<feature type="signal peptide" evidence="1">
    <location>
        <begin position="1"/>
        <end position="20"/>
    </location>
</feature>
<accession>A0A843YPQ3</accession>
<dbReference type="RefSeq" id="WP_153234603.1">
    <property type="nucleotide sequence ID" value="NZ_WINI01000004.1"/>
</dbReference>
<sequence>MKKTLIAMLLLASATMLAEAQSNLGWLSNTPAEKFTKTDMKLLAKAVHDALENSADGAPVTWENAAAQNGGTIIPSKDPAGRADCRKARIENHHKGLNNTTDVVFCKVDGKWKWDRK</sequence>
<evidence type="ECO:0000313" key="3">
    <source>
        <dbReference type="Proteomes" id="UP000451565"/>
    </source>
</evidence>
<organism evidence="2 3">
    <name type="scientific">Glaciimonas soli</name>
    <dbReference type="NCBI Taxonomy" id="2590999"/>
    <lineage>
        <taxon>Bacteria</taxon>
        <taxon>Pseudomonadati</taxon>
        <taxon>Pseudomonadota</taxon>
        <taxon>Betaproteobacteria</taxon>
        <taxon>Burkholderiales</taxon>
        <taxon>Oxalobacteraceae</taxon>
        <taxon>Glaciimonas</taxon>
    </lineage>
</organism>